<gene>
    <name evidence="1" type="ORF">DCS45_20110</name>
</gene>
<evidence type="ECO:0000313" key="2">
    <source>
        <dbReference type="Proteomes" id="UP000264719"/>
    </source>
</evidence>
<organism evidence="1 2">
    <name type="scientific">Roseovarius nubinhibens</name>
    <dbReference type="NCBI Taxonomy" id="314263"/>
    <lineage>
        <taxon>Bacteria</taxon>
        <taxon>Pseudomonadati</taxon>
        <taxon>Pseudomonadota</taxon>
        <taxon>Alphaproteobacteria</taxon>
        <taxon>Rhodobacterales</taxon>
        <taxon>Roseobacteraceae</taxon>
        <taxon>Roseovarius</taxon>
    </lineage>
</organism>
<sequence length="70" mass="7759">MAFLTQRLVSLPDLAGAVHRGFAAFGDALVSIVEHNGRLRRMQMLQDMSDDELAACGIKREDIVRIVFDA</sequence>
<dbReference type="Proteomes" id="UP000264719">
    <property type="component" value="Unassembled WGS sequence"/>
</dbReference>
<name>A0A348WHZ4_9RHOB</name>
<comment type="caution">
    <text evidence="1">The sequence shown here is derived from an EMBL/GenBank/DDBJ whole genome shotgun (WGS) entry which is preliminary data.</text>
</comment>
<protein>
    <submittedName>
        <fullName evidence="1">DUF1127 domain-containing protein</fullName>
    </submittedName>
</protein>
<evidence type="ECO:0000313" key="1">
    <source>
        <dbReference type="EMBL" id="HAR54156.1"/>
    </source>
</evidence>
<accession>A0A348WHZ4</accession>
<feature type="non-terminal residue" evidence="1">
    <location>
        <position position="70"/>
    </location>
</feature>
<reference evidence="1 2" key="1">
    <citation type="journal article" date="2018" name="Nat. Biotechnol.">
        <title>A standardized bacterial taxonomy based on genome phylogeny substantially revises the tree of life.</title>
        <authorList>
            <person name="Parks D.H."/>
            <person name="Chuvochina M."/>
            <person name="Waite D.W."/>
            <person name="Rinke C."/>
            <person name="Skarshewski A."/>
            <person name="Chaumeil P.A."/>
            <person name="Hugenholtz P."/>
        </authorList>
    </citation>
    <scope>NUCLEOTIDE SEQUENCE [LARGE SCALE GENOMIC DNA]</scope>
    <source>
        <strain evidence="1">UBA9169</strain>
    </source>
</reference>
<dbReference type="RefSeq" id="WP_040617929.1">
    <property type="nucleotide sequence ID" value="NZ_CAXAXR010000001.1"/>
</dbReference>
<dbReference type="AlphaFoldDB" id="A0A348WHZ4"/>
<dbReference type="EMBL" id="DMVW01000192">
    <property type="protein sequence ID" value="HAR54156.1"/>
    <property type="molecule type" value="Genomic_DNA"/>
</dbReference>
<proteinExistence type="predicted"/>